<keyword evidence="15" id="KW-1185">Reference proteome</keyword>
<evidence type="ECO:0000313" key="15">
    <source>
        <dbReference type="Proteomes" id="UP000198876"/>
    </source>
</evidence>
<dbReference type="PANTHER" id="PTHR43373:SF1">
    <property type="entry name" value="NA(+)_H(+) ANTIPORTER SUBUNIT A"/>
    <property type="match status" value="1"/>
</dbReference>
<organism evidence="14 15">
    <name type="scientific">Halopelagius inordinatus</name>
    <dbReference type="NCBI Taxonomy" id="553467"/>
    <lineage>
        <taxon>Archaea</taxon>
        <taxon>Methanobacteriati</taxon>
        <taxon>Methanobacteriota</taxon>
        <taxon>Stenosarchaea group</taxon>
        <taxon>Halobacteria</taxon>
        <taxon>Halobacteriales</taxon>
        <taxon>Haloferacaceae</taxon>
    </lineage>
</organism>
<dbReference type="AlphaFoldDB" id="A0A1I2SRX4"/>
<feature type="transmembrane region" description="Helical" evidence="9">
    <location>
        <begin position="418"/>
        <end position="437"/>
    </location>
</feature>
<keyword evidence="5 9" id="KW-0812">Transmembrane</keyword>
<name>A0A1I2SRX4_9EURY</name>
<dbReference type="PANTHER" id="PTHR43373">
    <property type="entry name" value="NA(+)/H(+) ANTIPORTER SUBUNIT"/>
    <property type="match status" value="1"/>
</dbReference>
<feature type="transmembrane region" description="Helical" evidence="9">
    <location>
        <begin position="458"/>
        <end position="478"/>
    </location>
</feature>
<feature type="domain" description="MrpA C-terminal/MbhD" evidence="12">
    <location>
        <begin position="619"/>
        <end position="682"/>
    </location>
</feature>
<keyword evidence="8 9" id="KW-0472">Membrane</keyword>
<feature type="transmembrane region" description="Helical" evidence="9">
    <location>
        <begin position="279"/>
        <end position="300"/>
    </location>
</feature>
<evidence type="ECO:0000256" key="1">
    <source>
        <dbReference type="ARBA" id="ARBA00004651"/>
    </source>
</evidence>
<feature type="transmembrane region" description="Helical" evidence="9">
    <location>
        <begin position="376"/>
        <end position="398"/>
    </location>
</feature>
<dbReference type="GO" id="GO:0006811">
    <property type="term" value="P:monoatomic ion transport"/>
    <property type="evidence" value="ECO:0007669"/>
    <property type="project" value="UniProtKB-KW"/>
</dbReference>
<feature type="transmembrane region" description="Helical" evidence="9">
    <location>
        <begin position="163"/>
        <end position="185"/>
    </location>
</feature>
<evidence type="ECO:0000256" key="8">
    <source>
        <dbReference type="ARBA" id="ARBA00023136"/>
    </source>
</evidence>
<protein>
    <submittedName>
        <fullName evidence="14">Multicomponent Na+:H+ antiporter subunit A</fullName>
    </submittedName>
</protein>
<feature type="transmembrane region" description="Helical" evidence="9">
    <location>
        <begin position="690"/>
        <end position="712"/>
    </location>
</feature>
<evidence type="ECO:0000256" key="7">
    <source>
        <dbReference type="ARBA" id="ARBA00023065"/>
    </source>
</evidence>
<feature type="transmembrane region" description="Helical" evidence="9">
    <location>
        <begin position="660"/>
        <end position="678"/>
    </location>
</feature>
<feature type="domain" description="NADH:quinone oxidoreductase/Mrp antiporter transmembrane" evidence="10">
    <location>
        <begin position="126"/>
        <end position="414"/>
    </location>
</feature>
<dbReference type="InterPro" id="IPR025383">
    <property type="entry name" value="MrpA_C/MbhD"/>
</dbReference>
<feature type="transmembrane region" description="Helical" evidence="9">
    <location>
        <begin position="579"/>
        <end position="601"/>
    </location>
</feature>
<feature type="transmembrane region" description="Helical" evidence="9">
    <location>
        <begin position="215"/>
        <end position="232"/>
    </location>
</feature>
<evidence type="ECO:0000259" key="10">
    <source>
        <dbReference type="Pfam" id="PF00361"/>
    </source>
</evidence>
<dbReference type="InterPro" id="IPR001750">
    <property type="entry name" value="ND/Mrp_TM"/>
</dbReference>
<evidence type="ECO:0000256" key="3">
    <source>
        <dbReference type="ARBA" id="ARBA00022449"/>
    </source>
</evidence>
<keyword evidence="4" id="KW-1003">Cell membrane</keyword>
<dbReference type="InterPro" id="IPR001516">
    <property type="entry name" value="Proton_antipo_N"/>
</dbReference>
<feature type="transmembrane region" description="Helical" evidence="9">
    <location>
        <begin position="244"/>
        <end position="267"/>
    </location>
</feature>
<feature type="transmembrane region" description="Helical" evidence="9">
    <location>
        <begin position="133"/>
        <end position="151"/>
    </location>
</feature>
<evidence type="ECO:0000256" key="9">
    <source>
        <dbReference type="SAM" id="Phobius"/>
    </source>
</evidence>
<evidence type="ECO:0000259" key="11">
    <source>
        <dbReference type="Pfam" id="PF00662"/>
    </source>
</evidence>
<dbReference type="Pfam" id="PF00662">
    <property type="entry name" value="Proton_antipo_N"/>
    <property type="match status" value="1"/>
</dbReference>
<evidence type="ECO:0000259" key="13">
    <source>
        <dbReference type="Pfam" id="PF20501"/>
    </source>
</evidence>
<keyword evidence="2" id="KW-0813">Transport</keyword>
<dbReference type="GO" id="GO:0015297">
    <property type="term" value="F:antiporter activity"/>
    <property type="evidence" value="ECO:0007669"/>
    <property type="project" value="UniProtKB-KW"/>
</dbReference>
<evidence type="ECO:0000256" key="4">
    <source>
        <dbReference type="ARBA" id="ARBA00022475"/>
    </source>
</evidence>
<evidence type="ECO:0000259" key="12">
    <source>
        <dbReference type="Pfam" id="PF13244"/>
    </source>
</evidence>
<keyword evidence="6 9" id="KW-1133">Transmembrane helix</keyword>
<dbReference type="InterPro" id="IPR046806">
    <property type="entry name" value="MrpA_C/MbhE"/>
</dbReference>
<feature type="transmembrane region" description="Helical" evidence="9">
    <location>
        <begin position="307"/>
        <end position="329"/>
    </location>
</feature>
<evidence type="ECO:0000256" key="6">
    <source>
        <dbReference type="ARBA" id="ARBA00022989"/>
    </source>
</evidence>
<feature type="transmembrane region" description="Helical" evidence="9">
    <location>
        <begin position="33"/>
        <end position="52"/>
    </location>
</feature>
<feature type="transmembrane region" description="Helical" evidence="9">
    <location>
        <begin position="76"/>
        <end position="97"/>
    </location>
</feature>
<dbReference type="Pfam" id="PF00361">
    <property type="entry name" value="Proton_antipo_M"/>
    <property type="match status" value="1"/>
</dbReference>
<feature type="domain" description="MrpA C-terminal/MbhE" evidence="13">
    <location>
        <begin position="695"/>
        <end position="776"/>
    </location>
</feature>
<feature type="transmembrane region" description="Helical" evidence="9">
    <location>
        <begin position="634"/>
        <end position="654"/>
    </location>
</feature>
<proteinExistence type="predicted"/>
<feature type="transmembrane region" description="Helical" evidence="9">
    <location>
        <begin position="756"/>
        <end position="775"/>
    </location>
</feature>
<dbReference type="Pfam" id="PF20501">
    <property type="entry name" value="MbhE"/>
    <property type="match status" value="1"/>
</dbReference>
<dbReference type="STRING" id="553467.SAMN04488063_2398"/>
<keyword evidence="7" id="KW-0406">Ion transport</keyword>
<dbReference type="Pfam" id="PF13244">
    <property type="entry name" value="MbhD"/>
    <property type="match status" value="1"/>
</dbReference>
<evidence type="ECO:0000313" key="14">
    <source>
        <dbReference type="EMBL" id="SFG55462.1"/>
    </source>
</evidence>
<dbReference type="InterPro" id="IPR050616">
    <property type="entry name" value="CPA3_Na-H_Antiporter_A"/>
</dbReference>
<feature type="transmembrane region" description="Helical" evidence="9">
    <location>
        <begin position="109"/>
        <end position="127"/>
    </location>
</feature>
<feature type="domain" description="NADH-Ubiquinone oxidoreductase (complex I) chain 5 N-terminal" evidence="11">
    <location>
        <begin position="65"/>
        <end position="110"/>
    </location>
</feature>
<sequence length="798" mass="82474">MAPNLTVVSTIVALPFVAAALSPLLYRVLGERTGYAGALVAAASFGLLATQADSYGTVSASWVPALDVGVQFTVDGWGLLFALLASGIGVLVFVYSARYMHGEEGLARYYAALLAFMGSILGVALASDLVVVFLFWELTSLCSFVLIGHYTDDDDSRYSARMAMVVTVGGGLCLLAGLLVLSVAAQDALGRATFDLTAMLANDEAMRAALRESGLFVPALVLVVVAAAAKSAQVPLHFWLPNAMVAPTPVSAFLHSATMVKVGVYFLGRVRPLLMSPEWVLLVATLGLLTMTVGALLAVAATDIKELLAYSTASHLGLMVAGFGFDIVYGGEAGAFHLLNHALFKAPLFLVAGIVAHEVGTRSLDELGGLWRELPVTAAVTVVAALSMAGIPPFNGFYSKELLFEAAYEVAHEAGGLAWLYPAVATVASVFTVVYSVKFLAMFFGERRAPVADIHRPPVALVAPPAVLAAAAAVVSVAPQLAVDAIVQSAVEATATGEANLEVGLPTHFTPPVGMSAVAVVGGLAAYPFTGRLAALVGRGVEAPVPVRPSGWYDWVVSTAETTSARFGAFVHNGLLRTYVTWVAAAGSLLALAGFAAVGVVPEVSGLGVPLAVTIVLTIAVLAGVAVTIASSHVAGVLTLSILGFMIAIFFILASAPDLALTQLVVETLVLLIFLLVLQRLPSFYSDIQPLVLARDAGVSVLVGAMAFVAVLSTAPGPDADPTSVAAYYTEQAVPGGGGANIVNVILVDFRAFDTLGELLVVTVAALAILVLVTMRTRSEEVAPDSEDDPVPDGGDSL</sequence>
<dbReference type="EMBL" id="FOOQ01000002">
    <property type="protein sequence ID" value="SFG55462.1"/>
    <property type="molecule type" value="Genomic_DNA"/>
</dbReference>
<dbReference type="GO" id="GO:0005886">
    <property type="term" value="C:plasma membrane"/>
    <property type="evidence" value="ECO:0007669"/>
    <property type="project" value="UniProtKB-SubCell"/>
</dbReference>
<feature type="transmembrane region" description="Helical" evidence="9">
    <location>
        <begin position="6"/>
        <end position="26"/>
    </location>
</feature>
<feature type="transmembrane region" description="Helical" evidence="9">
    <location>
        <begin position="335"/>
        <end position="356"/>
    </location>
</feature>
<evidence type="ECO:0000256" key="5">
    <source>
        <dbReference type="ARBA" id="ARBA00022692"/>
    </source>
</evidence>
<evidence type="ECO:0000256" key="2">
    <source>
        <dbReference type="ARBA" id="ARBA00022448"/>
    </source>
</evidence>
<gene>
    <name evidence="14" type="ORF">SAMN04488063_2398</name>
</gene>
<dbReference type="Proteomes" id="UP000198876">
    <property type="component" value="Unassembled WGS sequence"/>
</dbReference>
<dbReference type="RefSeq" id="WP_092892462.1">
    <property type="nucleotide sequence ID" value="NZ_FOOQ01000002.1"/>
</dbReference>
<dbReference type="PRINTS" id="PR01434">
    <property type="entry name" value="NADHDHGNASE5"/>
</dbReference>
<reference evidence="15" key="1">
    <citation type="submission" date="2016-10" db="EMBL/GenBank/DDBJ databases">
        <authorList>
            <person name="Varghese N."/>
            <person name="Submissions S."/>
        </authorList>
    </citation>
    <scope>NUCLEOTIDE SEQUENCE [LARGE SCALE GENOMIC DNA]</scope>
    <source>
        <strain evidence="15">CGMCC 1.7739</strain>
    </source>
</reference>
<feature type="transmembrane region" description="Helical" evidence="9">
    <location>
        <begin position="509"/>
        <end position="529"/>
    </location>
</feature>
<accession>A0A1I2SRX4</accession>
<keyword evidence="3" id="KW-0050">Antiport</keyword>
<dbReference type="OrthoDB" id="371891at2157"/>
<comment type="subcellular location">
    <subcellularLocation>
        <location evidence="1">Cell membrane</location>
        <topology evidence="1">Multi-pass membrane protein</topology>
    </subcellularLocation>
</comment>
<feature type="transmembrane region" description="Helical" evidence="9">
    <location>
        <begin position="607"/>
        <end position="627"/>
    </location>
</feature>